<dbReference type="EMBL" id="WKFB01000076">
    <property type="protein sequence ID" value="KAF6736908.1"/>
    <property type="molecule type" value="Genomic_DNA"/>
</dbReference>
<evidence type="ECO:0000313" key="3">
    <source>
        <dbReference type="Proteomes" id="UP000646548"/>
    </source>
</evidence>
<protein>
    <submittedName>
        <fullName evidence="2">Uncharacterized protein</fullName>
    </submittedName>
</protein>
<accession>A0A834FMB0</accession>
<feature type="signal peptide" evidence="1">
    <location>
        <begin position="1"/>
        <end position="24"/>
    </location>
</feature>
<comment type="caution">
    <text evidence="2">The sequence shown here is derived from an EMBL/GenBank/DDBJ whole genome shotgun (WGS) entry which is preliminary data.</text>
</comment>
<reference evidence="2" key="1">
    <citation type="journal article" name="BMC Genomics">
        <title>Long-read sequencing and de novo genome assembly of marine medaka (Oryzias melastigma).</title>
        <authorList>
            <person name="Liang P."/>
            <person name="Saqib H.S.A."/>
            <person name="Ni X."/>
            <person name="Shen Y."/>
        </authorList>
    </citation>
    <scope>NUCLEOTIDE SEQUENCE</scope>
    <source>
        <strain evidence="2">Bigg-433</strain>
    </source>
</reference>
<sequence length="171" mass="19264">MPDVTTMSWFSFFTSLLFLHPSPAGLVTRKGMQQIQGVRLVETLRQNEGEEEAQAWNSDSLFGHYGRKEEPEPGRAALEVMCCEGGIPHAKNNRRQSDVYRELDFNVCIDSMQECALHRGSEKQQTPRELAAVIQEKVRMLRRDGSSGNPSDKCLSECFFFCLHSSSSADS</sequence>
<feature type="chain" id="PRO_5033058102" evidence="1">
    <location>
        <begin position="25"/>
        <end position="171"/>
    </location>
</feature>
<proteinExistence type="predicted"/>
<evidence type="ECO:0000313" key="2">
    <source>
        <dbReference type="EMBL" id="KAF6736908.1"/>
    </source>
</evidence>
<keyword evidence="1" id="KW-0732">Signal</keyword>
<dbReference type="AlphaFoldDB" id="A0A834FMB0"/>
<dbReference type="Proteomes" id="UP000646548">
    <property type="component" value="Unassembled WGS sequence"/>
</dbReference>
<gene>
    <name evidence="2" type="ORF">FQA47_006480</name>
</gene>
<organism evidence="2 3">
    <name type="scientific">Oryzias melastigma</name>
    <name type="common">Marine medaka</name>
    <dbReference type="NCBI Taxonomy" id="30732"/>
    <lineage>
        <taxon>Eukaryota</taxon>
        <taxon>Metazoa</taxon>
        <taxon>Chordata</taxon>
        <taxon>Craniata</taxon>
        <taxon>Vertebrata</taxon>
        <taxon>Euteleostomi</taxon>
        <taxon>Actinopterygii</taxon>
        <taxon>Neopterygii</taxon>
        <taxon>Teleostei</taxon>
        <taxon>Neoteleostei</taxon>
        <taxon>Acanthomorphata</taxon>
        <taxon>Ovalentaria</taxon>
        <taxon>Atherinomorphae</taxon>
        <taxon>Beloniformes</taxon>
        <taxon>Adrianichthyidae</taxon>
        <taxon>Oryziinae</taxon>
        <taxon>Oryzias</taxon>
    </lineage>
</organism>
<evidence type="ECO:0000256" key="1">
    <source>
        <dbReference type="SAM" id="SignalP"/>
    </source>
</evidence>
<name>A0A834FMB0_ORYME</name>